<sequence length="50" mass="5614">MDSSRGILTMLTSVDFSKKGAEIVGHTMTDVMLAEEWQGMRKGGWIRNEI</sequence>
<protein>
    <submittedName>
        <fullName evidence="1">Uncharacterized protein</fullName>
    </submittedName>
</protein>
<evidence type="ECO:0000313" key="1">
    <source>
        <dbReference type="EMBL" id="MFB9759596.1"/>
    </source>
</evidence>
<organism evidence="1 2">
    <name type="scientific">Ectobacillus funiculus</name>
    <dbReference type="NCBI Taxonomy" id="137993"/>
    <lineage>
        <taxon>Bacteria</taxon>
        <taxon>Bacillati</taxon>
        <taxon>Bacillota</taxon>
        <taxon>Bacilli</taxon>
        <taxon>Bacillales</taxon>
        <taxon>Bacillaceae</taxon>
        <taxon>Ectobacillus</taxon>
    </lineage>
</organism>
<keyword evidence="2" id="KW-1185">Reference proteome</keyword>
<dbReference type="Proteomes" id="UP001589609">
    <property type="component" value="Unassembled WGS sequence"/>
</dbReference>
<comment type="caution">
    <text evidence="1">The sequence shown here is derived from an EMBL/GenBank/DDBJ whole genome shotgun (WGS) entry which is preliminary data.</text>
</comment>
<gene>
    <name evidence="1" type="ORF">ACFFMS_14320</name>
</gene>
<accession>A0ABV5WGT0</accession>
<dbReference type="EMBL" id="JBHMAF010000077">
    <property type="protein sequence ID" value="MFB9759596.1"/>
    <property type="molecule type" value="Genomic_DNA"/>
</dbReference>
<evidence type="ECO:0000313" key="2">
    <source>
        <dbReference type="Proteomes" id="UP001589609"/>
    </source>
</evidence>
<proteinExistence type="predicted"/>
<reference evidence="1 2" key="1">
    <citation type="submission" date="2024-09" db="EMBL/GenBank/DDBJ databases">
        <authorList>
            <person name="Sun Q."/>
            <person name="Mori K."/>
        </authorList>
    </citation>
    <scope>NUCLEOTIDE SEQUENCE [LARGE SCALE GENOMIC DNA]</scope>
    <source>
        <strain evidence="1 2">JCM 11201</strain>
    </source>
</reference>
<name>A0ABV5WGT0_9BACI</name>
<dbReference type="RefSeq" id="WP_379949922.1">
    <property type="nucleotide sequence ID" value="NZ_JBHMAF010000077.1"/>
</dbReference>